<keyword evidence="2" id="KW-1003">Cell membrane</keyword>
<dbReference type="STRING" id="1842532.A7E78_00400"/>
<dbReference type="AlphaFoldDB" id="A0A1L3GKK9"/>
<feature type="transmembrane region" description="Helical" evidence="8">
    <location>
        <begin position="73"/>
        <end position="90"/>
    </location>
</feature>
<evidence type="ECO:0000256" key="3">
    <source>
        <dbReference type="ARBA" id="ARBA00022670"/>
    </source>
</evidence>
<protein>
    <submittedName>
        <fullName evidence="9">Exosortase</fullName>
    </submittedName>
</protein>
<dbReference type="InterPro" id="IPR026392">
    <property type="entry name" value="Exo/Archaeosortase_dom"/>
</dbReference>
<keyword evidence="6 8" id="KW-1133">Transmembrane helix</keyword>
<accession>A0A1L3GKK9</accession>
<dbReference type="GO" id="GO:0008233">
    <property type="term" value="F:peptidase activity"/>
    <property type="evidence" value="ECO:0007669"/>
    <property type="project" value="UniProtKB-KW"/>
</dbReference>
<evidence type="ECO:0000256" key="6">
    <source>
        <dbReference type="ARBA" id="ARBA00022989"/>
    </source>
</evidence>
<feature type="transmembrane region" description="Helical" evidence="8">
    <location>
        <begin position="43"/>
        <end position="61"/>
    </location>
</feature>
<evidence type="ECO:0000256" key="1">
    <source>
        <dbReference type="ARBA" id="ARBA00004651"/>
    </source>
</evidence>
<keyword evidence="7 8" id="KW-0472">Membrane</keyword>
<dbReference type="InterPro" id="IPR019127">
    <property type="entry name" value="Exosortase"/>
</dbReference>
<feature type="transmembrane region" description="Helical" evidence="8">
    <location>
        <begin position="254"/>
        <end position="274"/>
    </location>
</feature>
<gene>
    <name evidence="9" type="ORF">A7E78_00400</name>
</gene>
<evidence type="ECO:0000256" key="4">
    <source>
        <dbReference type="ARBA" id="ARBA00022692"/>
    </source>
</evidence>
<dbReference type="InterPro" id="IPR013426">
    <property type="entry name" value="EpsH-like"/>
</dbReference>
<reference evidence="9 10" key="1">
    <citation type="journal article" date="2017" name="Genome Announc.">
        <title>Complete Genome Sequences of Two Acetylene-Fermenting Pelobacter acetylenicus Strains.</title>
        <authorList>
            <person name="Sutton J.M."/>
            <person name="Baesman S.M."/>
            <person name="Fierst J.L."/>
            <person name="Poret-Peterson A.T."/>
            <person name="Oremland R.S."/>
            <person name="Dunlap D.S."/>
            <person name="Akob D.M."/>
        </authorList>
    </citation>
    <scope>NUCLEOTIDE SEQUENCE [LARGE SCALE GENOMIC DNA]</scope>
    <source>
        <strain evidence="9 10">SFB93</strain>
    </source>
</reference>
<proteinExistence type="predicted"/>
<keyword evidence="5" id="KW-0378">Hydrolase</keyword>
<name>A0A1L3GKK9_9BACT</name>
<feature type="transmembrane region" description="Helical" evidence="8">
    <location>
        <begin position="12"/>
        <end position="31"/>
    </location>
</feature>
<evidence type="ECO:0000256" key="8">
    <source>
        <dbReference type="SAM" id="Phobius"/>
    </source>
</evidence>
<dbReference type="GO" id="GO:0006508">
    <property type="term" value="P:proteolysis"/>
    <property type="evidence" value="ECO:0007669"/>
    <property type="project" value="UniProtKB-KW"/>
</dbReference>
<keyword evidence="3" id="KW-0645">Protease</keyword>
<dbReference type="NCBIfam" id="TIGR04178">
    <property type="entry name" value="exo_archaeo"/>
    <property type="match status" value="1"/>
</dbReference>
<dbReference type="InterPro" id="IPR017540">
    <property type="entry name" value="Exosortase-1"/>
</dbReference>
<dbReference type="KEGG" id="pef:A7E78_00400"/>
<keyword evidence="10" id="KW-1185">Reference proteome</keyword>
<evidence type="ECO:0000256" key="5">
    <source>
        <dbReference type="ARBA" id="ARBA00022801"/>
    </source>
</evidence>
<evidence type="ECO:0000256" key="2">
    <source>
        <dbReference type="ARBA" id="ARBA00022475"/>
    </source>
</evidence>
<organism evidence="9 10">
    <name type="scientific">Syntrophotalea acetylenivorans</name>
    <dbReference type="NCBI Taxonomy" id="1842532"/>
    <lineage>
        <taxon>Bacteria</taxon>
        <taxon>Pseudomonadati</taxon>
        <taxon>Thermodesulfobacteriota</taxon>
        <taxon>Desulfuromonadia</taxon>
        <taxon>Desulfuromonadales</taxon>
        <taxon>Syntrophotaleaceae</taxon>
        <taxon>Syntrophotalea</taxon>
    </lineage>
</organism>
<dbReference type="NCBIfam" id="TIGR03109">
    <property type="entry name" value="exosort_XrtA"/>
    <property type="match status" value="1"/>
</dbReference>
<sequence length="277" mass="30534">MQCVADVMKRDAWYLALLVPLLAVVYATVVPDMAGQWSDDPNYSHGFLVPLIAGYFIYQKWPELRTTPIRPSRLGLPVILASLSLLVVGIAGTEYFTMRSSLVFLLAGIVLYWFGGQVLKVLALPIGFLLFMVPLPYIVYDAMAFPLKLFITKVSVFVLKATGIIVWREGNIIMFPQTVLEVADACSGLRSLMSLLALSVAFAFFSQKTNLKRTLLVLSAIPIAIITNMLRVIVTGFLAQYYGRAAAEGFFHEFAGMAVFAMAMVLLVAFSAVIRKA</sequence>
<dbReference type="EMBL" id="CP015519">
    <property type="protein sequence ID" value="APG26459.1"/>
    <property type="molecule type" value="Genomic_DNA"/>
</dbReference>
<evidence type="ECO:0000256" key="7">
    <source>
        <dbReference type="ARBA" id="ARBA00023136"/>
    </source>
</evidence>
<dbReference type="NCBIfam" id="TIGR02602">
    <property type="entry name" value="8TM_EpsH"/>
    <property type="match status" value="1"/>
</dbReference>
<dbReference type="Pfam" id="PF09721">
    <property type="entry name" value="Exosortase_EpsH"/>
    <property type="match status" value="1"/>
</dbReference>
<evidence type="ECO:0000313" key="10">
    <source>
        <dbReference type="Proteomes" id="UP000182517"/>
    </source>
</evidence>
<feature type="transmembrane region" description="Helical" evidence="8">
    <location>
        <begin position="217"/>
        <end position="242"/>
    </location>
</feature>
<dbReference type="RefSeq" id="WP_072282419.1">
    <property type="nucleotide sequence ID" value="NZ_CP015519.1"/>
</dbReference>
<dbReference type="Proteomes" id="UP000182517">
    <property type="component" value="Chromosome"/>
</dbReference>
<evidence type="ECO:0000313" key="9">
    <source>
        <dbReference type="EMBL" id="APG26459.1"/>
    </source>
</evidence>
<comment type="subcellular location">
    <subcellularLocation>
        <location evidence="1">Cell membrane</location>
        <topology evidence="1">Multi-pass membrane protein</topology>
    </subcellularLocation>
</comment>
<keyword evidence="4 8" id="KW-0812">Transmembrane</keyword>
<feature type="transmembrane region" description="Helical" evidence="8">
    <location>
        <begin position="188"/>
        <end position="205"/>
    </location>
</feature>
<dbReference type="GO" id="GO:0005886">
    <property type="term" value="C:plasma membrane"/>
    <property type="evidence" value="ECO:0007669"/>
    <property type="project" value="UniProtKB-SubCell"/>
</dbReference>
<feature type="transmembrane region" description="Helical" evidence="8">
    <location>
        <begin position="121"/>
        <end position="140"/>
    </location>
</feature>